<evidence type="ECO:0000313" key="1">
    <source>
        <dbReference type="EMBL" id="QWS34060.1"/>
    </source>
</evidence>
<sequence>MTRTRTTQPSDPSKTSSTTATTTAASDADAPAADTAADLAPIAGAAPTGAVPAGDDVSPVDETATVPGASGSPATDFALAVLQELARAGVTDVVVSPGSRSQALALAAVALERAGGISVHVRLDERTAGFFALGLAVETGRPAAVVTTSGTAVANLHPAVLEAHHSGVPMVVVSADRPVELRGIGSNQTTVQPGMFGAAVSFVRDVQAPSTDGVDDDARSTVRALVREAVAAAAGHAGQPGPVQLDLAFREPLSAGLDRVAGVADEDVDHAFATRRRTAALPVAELAPDDEPATVVIAGHDAGPDAERVAWELGAPLLAEVSSGARFGRNLVAAYRDLLRDESFGGRVRRAVVLGHPTLSREVPALLQRADVETVVVRGPGADAFDPARASRPSSATQIVSDVRVTGRTSAAHRAWVGRWVAASRALLGGGDAGPDLDAKRSSDRAERNRFLKDEVALRRRPVDRAMLAEAVWGVTWPHDRLVLGASQIIRVADATVPGKKIPVHANRGLAGIDGTISTALGIATALEAGSGAVGTTRVVVGDLTFLHDLGGLVTGTEERRPRLQVVVGNDSGGAIFRGLEVAATTAPEDMRRMMTTPQQVDVERVVTGLGWEYRRAETWGDLERVLTDPAERVVIEVPLAD</sequence>
<proteinExistence type="predicted"/>
<name>A0ACD1E556_9MICO</name>
<reference evidence="1" key="1">
    <citation type="submission" date="2021-06" db="EMBL/GenBank/DDBJ databases">
        <authorList>
            <person name="Ellington A.J."/>
            <person name="Bryan N.C."/>
            <person name="Christner B.C."/>
            <person name="Reisch C.R."/>
        </authorList>
    </citation>
    <scope>NUCLEOTIDE SEQUENCE</scope>
    <source>
        <strain evidence="1">L6-1</strain>
    </source>
</reference>
<gene>
    <name evidence="1" type="primary">menD</name>
    <name evidence="1" type="ORF">KM842_02325</name>
</gene>
<dbReference type="EC" id="2.2.1.9" evidence="1"/>
<evidence type="ECO:0000313" key="2">
    <source>
        <dbReference type="Proteomes" id="UP000681794"/>
    </source>
</evidence>
<protein>
    <submittedName>
        <fullName evidence="1">2-succinyl-5-enolpyruvyl-6-hydroxy-3-cyclohexene-1-carboxylic-acid synthase</fullName>
        <ecNumber evidence="1">2.2.1.9</ecNumber>
    </submittedName>
</protein>
<dbReference type="EMBL" id="CP076544">
    <property type="protein sequence ID" value="QWS34060.1"/>
    <property type="molecule type" value="Genomic_DNA"/>
</dbReference>
<organism evidence="1 2">
    <name type="scientific">Curtobacterium aetherium</name>
    <dbReference type="NCBI Taxonomy" id="2841594"/>
    <lineage>
        <taxon>Bacteria</taxon>
        <taxon>Bacillati</taxon>
        <taxon>Actinomycetota</taxon>
        <taxon>Actinomycetes</taxon>
        <taxon>Micrococcales</taxon>
        <taxon>Microbacteriaceae</taxon>
        <taxon>Curtobacterium</taxon>
    </lineage>
</organism>
<accession>A0ACD1E556</accession>
<keyword evidence="2" id="KW-1185">Reference proteome</keyword>
<keyword evidence="1" id="KW-0808">Transferase</keyword>
<dbReference type="Proteomes" id="UP000681794">
    <property type="component" value="Chromosome"/>
</dbReference>